<feature type="region of interest" description="Disordered" evidence="1">
    <location>
        <begin position="1"/>
        <end position="20"/>
    </location>
</feature>
<proteinExistence type="predicted"/>
<feature type="compositionally biased region" description="Low complexity" evidence="1">
    <location>
        <begin position="6"/>
        <end position="18"/>
    </location>
</feature>
<evidence type="ECO:0000313" key="3">
    <source>
        <dbReference type="EMBL" id="TFZ00959.1"/>
    </source>
</evidence>
<organism evidence="3 4">
    <name type="scientific">Ramlibacter henchirensis</name>
    <dbReference type="NCBI Taxonomy" id="204072"/>
    <lineage>
        <taxon>Bacteria</taxon>
        <taxon>Pseudomonadati</taxon>
        <taxon>Pseudomonadota</taxon>
        <taxon>Betaproteobacteria</taxon>
        <taxon>Burkholderiales</taxon>
        <taxon>Comamonadaceae</taxon>
        <taxon>Ramlibacter</taxon>
    </lineage>
</organism>
<evidence type="ECO:0000313" key="4">
    <source>
        <dbReference type="Proteomes" id="UP000298180"/>
    </source>
</evidence>
<comment type="caution">
    <text evidence="3">The sequence shown here is derived from an EMBL/GenBank/DDBJ whole genome shotgun (WGS) entry which is preliminary data.</text>
</comment>
<sequence length="308" mass="33641">MKAAARRSTAAPPRTRAAGGDAFTVTHASRVIDPSTGFTKLDLARYYATVARWALPHLRGRHAFIRRAPEGLKRPSFFQEHPEGLPGLKGTDPALWPGHAPAITFETAEDLVAAVQLGMIEIHTWNSTAAAVLQPDRLVFDVDPGENVAWDQVRQAAMLTRTLLGELGLRSWVKTTGGKGLHVVVPIVPEADFPAAKAFCRRAVEHLARTLPQLFVAKSGPRNRVGRVFVDYLRNGQSQTTAAAFSARARPGLSVSMPVRWEELDRVSGPGEWNIVSALERLAGLKQDPWASFWKTRQSLLPAARALG</sequence>
<dbReference type="Pfam" id="PF21686">
    <property type="entry name" value="LigD_Prim-Pol"/>
    <property type="match status" value="1"/>
</dbReference>
<evidence type="ECO:0000256" key="1">
    <source>
        <dbReference type="SAM" id="MobiDB-lite"/>
    </source>
</evidence>
<keyword evidence="4" id="KW-1185">Reference proteome</keyword>
<dbReference type="Proteomes" id="UP000298180">
    <property type="component" value="Unassembled WGS sequence"/>
</dbReference>
<dbReference type="OrthoDB" id="9802472at2"/>
<dbReference type="NCBIfam" id="TIGR02778">
    <property type="entry name" value="ligD_pol"/>
    <property type="match status" value="1"/>
</dbReference>
<evidence type="ECO:0000259" key="2">
    <source>
        <dbReference type="Pfam" id="PF21686"/>
    </source>
</evidence>
<dbReference type="InterPro" id="IPR052171">
    <property type="entry name" value="NHEJ_LigD"/>
</dbReference>
<reference evidence="3 4" key="1">
    <citation type="submission" date="2019-03" db="EMBL/GenBank/DDBJ databases">
        <title>Ramlibacter henchirensis DSM 14656, whole genome shotgun sequence.</title>
        <authorList>
            <person name="Zhang X."/>
            <person name="Feng G."/>
            <person name="Zhu H."/>
        </authorList>
    </citation>
    <scope>NUCLEOTIDE SEQUENCE [LARGE SCALE GENOMIC DNA]</scope>
    <source>
        <strain evidence="3 4">DSM 14656</strain>
    </source>
</reference>
<accession>A0A4Z0BSI0</accession>
<dbReference type="PANTHER" id="PTHR42705">
    <property type="entry name" value="BIFUNCTIONAL NON-HOMOLOGOUS END JOINING PROTEIN LIGD"/>
    <property type="match status" value="1"/>
</dbReference>
<dbReference type="RefSeq" id="WP_135265297.1">
    <property type="nucleotide sequence ID" value="NZ_SMLM01000003.1"/>
</dbReference>
<dbReference type="SUPFAM" id="SSF56747">
    <property type="entry name" value="Prim-pol domain"/>
    <property type="match status" value="1"/>
</dbReference>
<dbReference type="InterPro" id="IPR014145">
    <property type="entry name" value="LigD_pol_dom"/>
</dbReference>
<dbReference type="AlphaFoldDB" id="A0A4Z0BSI0"/>
<dbReference type="PANTHER" id="PTHR42705:SF2">
    <property type="entry name" value="BIFUNCTIONAL NON-HOMOLOGOUS END JOINING PROTEIN LIGD"/>
    <property type="match status" value="1"/>
</dbReference>
<dbReference type="Gene3D" id="3.90.920.10">
    <property type="entry name" value="DNA primase, PRIM domain"/>
    <property type="match status" value="1"/>
</dbReference>
<dbReference type="EMBL" id="SMLM01000003">
    <property type="protein sequence ID" value="TFZ00959.1"/>
    <property type="molecule type" value="Genomic_DNA"/>
</dbReference>
<protein>
    <recommendedName>
        <fullName evidence="2">DNA ligase D polymerase domain-containing protein</fullName>
    </recommendedName>
</protein>
<name>A0A4Z0BSI0_9BURK</name>
<feature type="domain" description="DNA ligase D polymerase" evidence="2">
    <location>
        <begin position="39"/>
        <end position="290"/>
    </location>
</feature>
<gene>
    <name evidence="3" type="ORF">EZ313_21240</name>
</gene>